<gene>
    <name evidence="2" type="ORF">FNZ56_03185</name>
</gene>
<feature type="transmembrane region" description="Helical" evidence="1">
    <location>
        <begin position="92"/>
        <end position="109"/>
    </location>
</feature>
<accession>A0A516V341</accession>
<dbReference type="OrthoDB" id="1551186at2"/>
<organism evidence="2 3">
    <name type="scientific">Pseudoluteimonas lycopersici</name>
    <dbReference type="NCBI Taxonomy" id="1324796"/>
    <lineage>
        <taxon>Bacteria</taxon>
        <taxon>Pseudomonadati</taxon>
        <taxon>Pseudomonadota</taxon>
        <taxon>Gammaproteobacteria</taxon>
        <taxon>Lysobacterales</taxon>
        <taxon>Lysobacteraceae</taxon>
        <taxon>Pseudoluteimonas</taxon>
    </lineage>
</organism>
<evidence type="ECO:0000256" key="1">
    <source>
        <dbReference type="SAM" id="Phobius"/>
    </source>
</evidence>
<keyword evidence="3" id="KW-1185">Reference proteome</keyword>
<protein>
    <recommendedName>
        <fullName evidence="4">DoxX family protein</fullName>
    </recommendedName>
</protein>
<evidence type="ECO:0000313" key="2">
    <source>
        <dbReference type="EMBL" id="QDQ72948.1"/>
    </source>
</evidence>
<keyword evidence="1" id="KW-0472">Membrane</keyword>
<dbReference type="InterPro" id="IPR046289">
    <property type="entry name" value="DUF6326"/>
</dbReference>
<keyword evidence="1" id="KW-1133">Transmembrane helix</keyword>
<keyword evidence="1" id="KW-0812">Transmembrane</keyword>
<dbReference type="Pfam" id="PF19851">
    <property type="entry name" value="DUF6326"/>
    <property type="match status" value="1"/>
</dbReference>
<dbReference type="AlphaFoldDB" id="A0A516V341"/>
<evidence type="ECO:0008006" key="4">
    <source>
        <dbReference type="Google" id="ProtNLM"/>
    </source>
</evidence>
<proteinExistence type="predicted"/>
<evidence type="ECO:0000313" key="3">
    <source>
        <dbReference type="Proteomes" id="UP000315891"/>
    </source>
</evidence>
<reference evidence="2 3" key="1">
    <citation type="submission" date="2019-07" db="EMBL/GenBank/DDBJ databases">
        <title>Lysobacter weifangensis sp. nov., isolated from bensulfuron-methyl contaminated farmland soil.</title>
        <authorList>
            <person name="Zhao H."/>
        </authorList>
    </citation>
    <scope>NUCLEOTIDE SEQUENCE [LARGE SCALE GENOMIC DNA]</scope>
    <source>
        <strain evidence="2 3">CC-Bw-6</strain>
    </source>
</reference>
<feature type="transmembrane region" description="Helical" evidence="1">
    <location>
        <begin position="64"/>
        <end position="85"/>
    </location>
</feature>
<dbReference type="RefSeq" id="WP_143878461.1">
    <property type="nucleotide sequence ID" value="NZ_BAABLZ010000002.1"/>
</dbReference>
<dbReference type="EMBL" id="CP041742">
    <property type="protein sequence ID" value="QDQ72948.1"/>
    <property type="molecule type" value="Genomic_DNA"/>
</dbReference>
<feature type="transmembrane region" description="Helical" evidence="1">
    <location>
        <begin position="20"/>
        <end position="36"/>
    </location>
</feature>
<sequence length="146" mass="16106">MSAGSRFRAPLDTAPVNVRVKLALLWAATMFCYVYGDYFELYVPGKLQEMIGGQLAFGPATQGALVGTSLLLIVPALMVVFTVLLAPRACRLANIVLGVFYALVMAMAVQGAWYFYKLFGAVEIALTLSIAWQAWRWPRRAAEQRP</sequence>
<feature type="transmembrane region" description="Helical" evidence="1">
    <location>
        <begin position="115"/>
        <end position="135"/>
    </location>
</feature>
<dbReference type="Proteomes" id="UP000315891">
    <property type="component" value="Chromosome"/>
</dbReference>
<name>A0A516V341_9GAMM</name>